<keyword evidence="2" id="KW-0472">Membrane</keyword>
<feature type="transmembrane region" description="Helical" evidence="2">
    <location>
        <begin position="200"/>
        <end position="221"/>
    </location>
</feature>
<evidence type="ECO:0000256" key="1">
    <source>
        <dbReference type="SAM" id="MobiDB-lite"/>
    </source>
</evidence>
<evidence type="ECO:0000313" key="3">
    <source>
        <dbReference type="EMBL" id="GLW94346.1"/>
    </source>
</evidence>
<feature type="compositionally biased region" description="Basic and acidic residues" evidence="1">
    <location>
        <begin position="64"/>
        <end position="80"/>
    </location>
</feature>
<proteinExistence type="predicted"/>
<dbReference type="RefSeq" id="WP_349497771.1">
    <property type="nucleotide sequence ID" value="NZ_BSSD01000008.1"/>
</dbReference>
<reference evidence="3" key="1">
    <citation type="submission" date="2023-02" db="EMBL/GenBank/DDBJ databases">
        <title>Actinokineospora globicatena NBRC 15670.</title>
        <authorList>
            <person name="Ichikawa N."/>
            <person name="Sato H."/>
            <person name="Tonouchi N."/>
        </authorList>
    </citation>
    <scope>NUCLEOTIDE SEQUENCE</scope>
    <source>
        <strain evidence="3">NBRC 15670</strain>
    </source>
</reference>
<feature type="transmembrane region" description="Helical" evidence="2">
    <location>
        <begin position="171"/>
        <end position="193"/>
    </location>
</feature>
<dbReference type="AlphaFoldDB" id="A0A9W6QQL2"/>
<sequence length="272" mass="27678">MPLTDTETDAPPVAATLSVRSLLVWGLLAGLVGGLLAFGFASAFGEPSVDRAIAIEEAGSGGHSHGEEHATGDAHDHGAPAEEEEEVVSRAFQSTGGLGIGAVAYGLGLGGLFSLAFAFAYGRVGSLSPRATSLAVAGLGYLAVVLVPFLTYPANPPAVGNPDTIGDRTGLFFGMVAISLALLVSAVATARALAPRIGGWWSTVVGGVGYAVVVTVIAKLLPTFQEVPDGFPGSLLWEFRIASLGTSAVLWLGIGITFAALLHRGLTRTRVA</sequence>
<keyword evidence="2" id="KW-0812">Transmembrane</keyword>
<protein>
    <submittedName>
        <fullName evidence="3">Membrane protein</fullName>
    </submittedName>
</protein>
<keyword evidence="4" id="KW-1185">Reference proteome</keyword>
<feature type="transmembrane region" description="Helical" evidence="2">
    <location>
        <begin position="98"/>
        <end position="121"/>
    </location>
</feature>
<name>A0A9W6QQL2_9PSEU</name>
<feature type="transmembrane region" description="Helical" evidence="2">
    <location>
        <begin position="241"/>
        <end position="262"/>
    </location>
</feature>
<feature type="transmembrane region" description="Helical" evidence="2">
    <location>
        <begin position="133"/>
        <end position="151"/>
    </location>
</feature>
<feature type="transmembrane region" description="Helical" evidence="2">
    <location>
        <begin position="22"/>
        <end position="44"/>
    </location>
</feature>
<feature type="region of interest" description="Disordered" evidence="1">
    <location>
        <begin position="59"/>
        <end position="85"/>
    </location>
</feature>
<gene>
    <name evidence="3" type="ORF">Aglo03_51620</name>
</gene>
<dbReference type="Proteomes" id="UP001165042">
    <property type="component" value="Unassembled WGS sequence"/>
</dbReference>
<evidence type="ECO:0000313" key="4">
    <source>
        <dbReference type="Proteomes" id="UP001165042"/>
    </source>
</evidence>
<evidence type="ECO:0000256" key="2">
    <source>
        <dbReference type="SAM" id="Phobius"/>
    </source>
</evidence>
<dbReference type="InterPro" id="IPR012666">
    <property type="entry name" value="CbtA_put"/>
</dbReference>
<dbReference type="Pfam" id="PF09490">
    <property type="entry name" value="CbtA"/>
    <property type="match status" value="1"/>
</dbReference>
<comment type="caution">
    <text evidence="3">The sequence shown here is derived from an EMBL/GenBank/DDBJ whole genome shotgun (WGS) entry which is preliminary data.</text>
</comment>
<organism evidence="3 4">
    <name type="scientific">Actinokineospora globicatena</name>
    <dbReference type="NCBI Taxonomy" id="103729"/>
    <lineage>
        <taxon>Bacteria</taxon>
        <taxon>Bacillati</taxon>
        <taxon>Actinomycetota</taxon>
        <taxon>Actinomycetes</taxon>
        <taxon>Pseudonocardiales</taxon>
        <taxon>Pseudonocardiaceae</taxon>
        <taxon>Actinokineospora</taxon>
    </lineage>
</organism>
<dbReference type="EMBL" id="BSSD01000008">
    <property type="protein sequence ID" value="GLW94346.1"/>
    <property type="molecule type" value="Genomic_DNA"/>
</dbReference>
<keyword evidence="2" id="KW-1133">Transmembrane helix</keyword>
<accession>A0A9W6QQL2</accession>